<dbReference type="EC" id="3.4.21.-" evidence="8"/>
<name>A0A9X4NGX3_9LACT</name>
<proteinExistence type="inferred from homology"/>
<dbReference type="InterPro" id="IPR008353">
    <property type="entry name" value="Peptidase_S1B_tx"/>
</dbReference>
<protein>
    <recommendedName>
        <fullName evidence="8">Serine protease</fullName>
        <ecNumber evidence="8">3.4.21.-</ecNumber>
    </recommendedName>
</protein>
<dbReference type="InterPro" id="IPR043504">
    <property type="entry name" value="Peptidase_S1_PA_chymotrypsin"/>
</dbReference>
<dbReference type="PROSITE" id="PS00672">
    <property type="entry name" value="V8_HIS"/>
    <property type="match status" value="1"/>
</dbReference>
<dbReference type="InterPro" id="IPR008256">
    <property type="entry name" value="Peptidase_S1B"/>
</dbReference>
<feature type="signal peptide" evidence="8">
    <location>
        <begin position="1"/>
        <end position="24"/>
    </location>
</feature>
<keyword evidence="3 8" id="KW-0732">Signal</keyword>
<comment type="caution">
    <text evidence="9">The sequence shown here is derived from an EMBL/GenBank/DDBJ whole genome shotgun (WGS) entry which is preliminary data.</text>
</comment>
<evidence type="ECO:0000256" key="5">
    <source>
        <dbReference type="ARBA" id="ARBA00022825"/>
    </source>
</evidence>
<dbReference type="RefSeq" id="WP_278228932.1">
    <property type="nucleotide sequence ID" value="NZ_JAOWLY010000006.1"/>
</dbReference>
<evidence type="ECO:0000256" key="7">
    <source>
        <dbReference type="PIRSR" id="PIRSR608256-1"/>
    </source>
</evidence>
<keyword evidence="6" id="KW-0843">Virulence</keyword>
<dbReference type="Gene3D" id="2.40.10.10">
    <property type="entry name" value="Trypsin-like serine proteases"/>
    <property type="match status" value="2"/>
</dbReference>
<feature type="active site" description="Charge relay system" evidence="7">
    <location>
        <position position="203"/>
    </location>
</feature>
<dbReference type="GO" id="GO:0006508">
    <property type="term" value="P:proteolysis"/>
    <property type="evidence" value="ECO:0007669"/>
    <property type="project" value="UniProtKB-KW"/>
</dbReference>
<dbReference type="EMBL" id="JAOWLY010000016">
    <property type="protein sequence ID" value="MDG4984907.1"/>
    <property type="molecule type" value="Genomic_DNA"/>
</dbReference>
<keyword evidence="2 8" id="KW-0645">Protease</keyword>
<dbReference type="InterPro" id="IPR028301">
    <property type="entry name" value="V8_his_AS"/>
</dbReference>
<gene>
    <name evidence="9" type="ORF">OGZ51_06965</name>
    <name evidence="10" type="ORF">OGZ51_12195</name>
</gene>
<dbReference type="PROSITE" id="PS00673">
    <property type="entry name" value="V8_SER"/>
    <property type="match status" value="1"/>
</dbReference>
<comment type="similarity">
    <text evidence="1 8">Belongs to the peptidase S1B family.</text>
</comment>
<keyword evidence="5 8" id="KW-0720">Serine protease</keyword>
<evidence type="ECO:0000256" key="6">
    <source>
        <dbReference type="ARBA" id="ARBA00023026"/>
    </source>
</evidence>
<dbReference type="PRINTS" id="PR01774">
    <property type="entry name" value="EXFOLTOXIN"/>
</dbReference>
<dbReference type="PANTHER" id="PTHR15462">
    <property type="entry name" value="SERINE PROTEASE"/>
    <property type="match status" value="1"/>
</dbReference>
<dbReference type="SUPFAM" id="SSF50494">
    <property type="entry name" value="Trypsin-like serine proteases"/>
    <property type="match status" value="1"/>
</dbReference>
<accession>A0A9X4NGX3</accession>
<dbReference type="PANTHER" id="PTHR15462:SF8">
    <property type="entry name" value="SERINE PROTEASE"/>
    <property type="match status" value="1"/>
</dbReference>
<evidence type="ECO:0000313" key="10">
    <source>
        <dbReference type="EMBL" id="MDG4984907.1"/>
    </source>
</evidence>
<feature type="chain" id="PRO_5041011049" description="Serine protease" evidence="8">
    <location>
        <begin position="25"/>
        <end position="244"/>
    </location>
</feature>
<reference evidence="9" key="2">
    <citation type="journal article" date="2023" name="Food Microbiol.">
        <title>Evaluation of the fermentation potential of lactic acid bacteria isolated from herbs, fruits and vegetables as starter cultures in nut-based milk alternatives.</title>
        <authorList>
            <person name="Huang W."/>
            <person name="Dong A."/>
            <person name="Pham H.T."/>
            <person name="Zhou C."/>
            <person name="Huo Z."/>
            <person name="Watjen A.P."/>
            <person name="Prakash S."/>
            <person name="Bang-Berthelsen C.H."/>
            <person name="Turner M.S."/>
        </authorList>
    </citation>
    <scope>NUCLEOTIDE SEQUENCE</scope>
    <source>
        <strain evidence="9">3</strain>
    </source>
</reference>
<evidence type="ECO:0000256" key="8">
    <source>
        <dbReference type="RuleBase" id="RU004296"/>
    </source>
</evidence>
<dbReference type="PRINTS" id="PR00839">
    <property type="entry name" value="V8PROTEASE"/>
</dbReference>
<dbReference type="InterPro" id="IPR050966">
    <property type="entry name" value="Glutamyl_endopeptidase"/>
</dbReference>
<evidence type="ECO:0000313" key="11">
    <source>
        <dbReference type="Proteomes" id="UP001152614"/>
    </source>
</evidence>
<evidence type="ECO:0000256" key="2">
    <source>
        <dbReference type="ARBA" id="ARBA00022670"/>
    </source>
</evidence>
<feature type="active site" description="Charge relay system" evidence="7">
    <location>
        <position position="128"/>
    </location>
</feature>
<evidence type="ECO:0000256" key="4">
    <source>
        <dbReference type="ARBA" id="ARBA00022801"/>
    </source>
</evidence>
<evidence type="ECO:0000313" key="9">
    <source>
        <dbReference type="EMBL" id="MDG4983880.1"/>
    </source>
</evidence>
<dbReference type="EMBL" id="JAOWLY010000006">
    <property type="protein sequence ID" value="MDG4983880.1"/>
    <property type="molecule type" value="Genomic_DNA"/>
</dbReference>
<organism evidence="9 11">
    <name type="scientific">Lactococcus lactis</name>
    <dbReference type="NCBI Taxonomy" id="1358"/>
    <lineage>
        <taxon>Bacteria</taxon>
        <taxon>Bacillati</taxon>
        <taxon>Bacillota</taxon>
        <taxon>Bacilli</taxon>
        <taxon>Lactobacillales</taxon>
        <taxon>Streptococcaceae</taxon>
        <taxon>Lactococcus</taxon>
    </lineage>
</organism>
<dbReference type="InterPro" id="IPR000126">
    <property type="entry name" value="V8_ser_AS"/>
</dbReference>
<dbReference type="Pfam" id="PF13365">
    <property type="entry name" value="Trypsin_2"/>
    <property type="match status" value="1"/>
</dbReference>
<evidence type="ECO:0000256" key="3">
    <source>
        <dbReference type="ARBA" id="ARBA00022729"/>
    </source>
</evidence>
<dbReference type="Proteomes" id="UP001152614">
    <property type="component" value="Unassembled WGS sequence"/>
</dbReference>
<dbReference type="InterPro" id="IPR009003">
    <property type="entry name" value="Peptidase_S1_PA"/>
</dbReference>
<feature type="active site" description="Charge relay system" evidence="7">
    <location>
        <position position="88"/>
    </location>
</feature>
<dbReference type="AlphaFoldDB" id="A0A9X4NGX3"/>
<evidence type="ECO:0000256" key="1">
    <source>
        <dbReference type="ARBA" id="ARBA00008764"/>
    </source>
</evidence>
<sequence length="244" mass="26147">MKFKSITLAVAVGLLVGTSGSVWNSGNNIAHASASSPQVRSILPNNDRTQILDTLNGHYQSVCFIYVNNAIQGSGVVVGPNTILTNRHVVSKAKSPQNIKIAPARKSQTEIPFGSFEASDFIVNDEEDLAVVHVSPKSIGSIGEIVAQAKIVNNPSTSVGDSITVTGYPGDKPWATMWESKGKVVYTNDDTIRYNASTYGGNSGSPLFNDKNEVIGIHHAGGSTWNAAVRFRPSIYNFIQENIK</sequence>
<reference evidence="9" key="1">
    <citation type="submission" date="2022-10" db="EMBL/GenBank/DDBJ databases">
        <authorList>
            <person name="Turner M.S."/>
            <person name="Huang W."/>
        </authorList>
    </citation>
    <scope>NUCLEOTIDE SEQUENCE</scope>
    <source>
        <strain evidence="9">3</strain>
    </source>
</reference>
<keyword evidence="4 8" id="KW-0378">Hydrolase</keyword>
<dbReference type="GO" id="GO:0004252">
    <property type="term" value="F:serine-type endopeptidase activity"/>
    <property type="evidence" value="ECO:0007669"/>
    <property type="project" value="InterPro"/>
</dbReference>